<organism evidence="3 4">
    <name type="scientific">Anisodus acutangulus</name>
    <dbReference type="NCBI Taxonomy" id="402998"/>
    <lineage>
        <taxon>Eukaryota</taxon>
        <taxon>Viridiplantae</taxon>
        <taxon>Streptophyta</taxon>
        <taxon>Embryophyta</taxon>
        <taxon>Tracheophyta</taxon>
        <taxon>Spermatophyta</taxon>
        <taxon>Magnoliopsida</taxon>
        <taxon>eudicotyledons</taxon>
        <taxon>Gunneridae</taxon>
        <taxon>Pentapetalae</taxon>
        <taxon>asterids</taxon>
        <taxon>lamiids</taxon>
        <taxon>Solanales</taxon>
        <taxon>Solanaceae</taxon>
        <taxon>Solanoideae</taxon>
        <taxon>Hyoscyameae</taxon>
        <taxon>Anisodus</taxon>
    </lineage>
</organism>
<gene>
    <name evidence="3" type="ORF">K7X08_005225</name>
</gene>
<evidence type="ECO:0000313" key="4">
    <source>
        <dbReference type="Proteomes" id="UP001152561"/>
    </source>
</evidence>
<dbReference type="InterPro" id="IPR009057">
    <property type="entry name" value="Homeodomain-like_sf"/>
</dbReference>
<evidence type="ECO:0000313" key="3">
    <source>
        <dbReference type="EMBL" id="KAJ8558459.1"/>
    </source>
</evidence>
<dbReference type="InterPro" id="IPR001005">
    <property type="entry name" value="SANT/Myb"/>
</dbReference>
<feature type="compositionally biased region" description="Basic and acidic residues" evidence="1">
    <location>
        <begin position="44"/>
        <end position="85"/>
    </location>
</feature>
<proteinExistence type="predicted"/>
<feature type="region of interest" description="Disordered" evidence="1">
    <location>
        <begin position="334"/>
        <end position="368"/>
    </location>
</feature>
<feature type="region of interest" description="Disordered" evidence="1">
    <location>
        <begin position="17"/>
        <end position="85"/>
    </location>
</feature>
<accession>A0A9Q1MIT0</accession>
<dbReference type="EMBL" id="JAJAGQ010000007">
    <property type="protein sequence ID" value="KAJ8558459.1"/>
    <property type="molecule type" value="Genomic_DNA"/>
</dbReference>
<keyword evidence="4" id="KW-1185">Reference proteome</keyword>
<sequence>MIRKKVFLTYKRKRLPGSDHYLENGIPDNTPSECRKSNGVAPLVKEEEKYENPSFKDEKKDFEDNSEEAHSSKESRGPLTEGEPRSSQKRLCSCVTSGCGCNSKCTQKFSFSLLTGSNTSREHDLVTPNSGGERRCNLQHCDTSDLGKPSLDEADRLKDISLSHSVNAVKQSKSSSSLITFQRRAQRDKDAGQVDAKCKFEVEDVACLSVVNTACLAAPRGSEKSVAESCSVDLSADFKHPETTNGGDHDQCAYTGSASQMKILLDVNEQPISVKVAPPTGEVAVPNSGVGFSGFDDNVASDAFKDLSFHSPQDPSSDALSRTEVPISSPLEVASNRGSQALDLSVPCDSDDKMDCNRSEQASDESLIPNAVEVQQNPNASTVLHKVPSDKSLELLDNKPEKISPIHAEVPEASCLSVKAAADSGEGISSKNDLLQLFSEDRTYNFFPLASMQENESAHVNSKEGKSSSLEDKKHCGSTVAESSDFLGLSLPTESMVGRQASVSSSSQLADVWNQPREFIQGAVPQFSFDASLLHRHQMILDNILNTARSQKGNKRRFAEKFGSPTMWSEEELDSLWIGVRRHGRGNWDVMLRDPRLHLFSWRTPRDLAERWTEEQSRLLHGKSISPERQLCKADLLSHDMDDVQLSLGQAEDYIQWQIPFHYGNVQYTLSKQVHVATTNVGTLESPSLGGKRKRARFNQSENYAGSGVECSFSSRIMNTGSEVGNLPHWLKEVVAIPPRPPGFAPDSSRIFHPWVGLPLSEPNRAYCESRNRLNTSPRTELNDSSAHLPAVAMREGRQHCKSEVDRRIDLIVINSDASSEETISDDCNDLDQNQANLNVIVKSMLLQTQSQGLCILSFCLLSF</sequence>
<dbReference type="PROSITE" id="PS50090">
    <property type="entry name" value="MYB_LIKE"/>
    <property type="match status" value="1"/>
</dbReference>
<dbReference type="GO" id="GO:0010597">
    <property type="term" value="P:green leaf volatile biosynthetic process"/>
    <property type="evidence" value="ECO:0007669"/>
    <property type="project" value="UniProtKB-ARBA"/>
</dbReference>
<dbReference type="Gene3D" id="1.10.10.60">
    <property type="entry name" value="Homeodomain-like"/>
    <property type="match status" value="1"/>
</dbReference>
<comment type="caution">
    <text evidence="3">The sequence shown here is derived from an EMBL/GenBank/DDBJ whole genome shotgun (WGS) entry which is preliminary data.</text>
</comment>
<evidence type="ECO:0000259" key="2">
    <source>
        <dbReference type="PROSITE" id="PS50090"/>
    </source>
</evidence>
<dbReference type="AlphaFoldDB" id="A0A9Q1MIT0"/>
<reference evidence="4" key="1">
    <citation type="journal article" date="2023" name="Proc. Natl. Acad. Sci. U.S.A.">
        <title>Genomic and structural basis for evolution of tropane alkaloid biosynthesis.</title>
        <authorList>
            <person name="Wanga Y.-J."/>
            <person name="Taina T."/>
            <person name="Yua J.-Y."/>
            <person name="Lia J."/>
            <person name="Xua B."/>
            <person name="Chenc J."/>
            <person name="D'Auriad J.C."/>
            <person name="Huanga J.-P."/>
            <person name="Huanga S.-X."/>
        </authorList>
    </citation>
    <scope>NUCLEOTIDE SEQUENCE [LARGE SCALE GENOMIC DNA]</scope>
    <source>
        <strain evidence="4">cv. KIB-2019</strain>
    </source>
</reference>
<evidence type="ECO:0000256" key="1">
    <source>
        <dbReference type="SAM" id="MobiDB-lite"/>
    </source>
</evidence>
<dbReference type="GO" id="GO:0000976">
    <property type="term" value="F:transcription cis-regulatory region binding"/>
    <property type="evidence" value="ECO:0007669"/>
    <property type="project" value="UniProtKB-ARBA"/>
</dbReference>
<dbReference type="Proteomes" id="UP001152561">
    <property type="component" value="Unassembled WGS sequence"/>
</dbReference>
<dbReference type="SUPFAM" id="SSF46689">
    <property type="entry name" value="Homeodomain-like"/>
    <property type="match status" value="1"/>
</dbReference>
<protein>
    <recommendedName>
        <fullName evidence="2">Myb-like domain-containing protein</fullName>
    </recommendedName>
</protein>
<name>A0A9Q1MIT0_9SOLA</name>
<dbReference type="OrthoDB" id="608866at2759"/>
<feature type="domain" description="Myb-like" evidence="2">
    <location>
        <begin position="568"/>
        <end position="616"/>
    </location>
</feature>
<dbReference type="CDD" id="cd11660">
    <property type="entry name" value="SANT_TRF"/>
    <property type="match status" value="1"/>
</dbReference>